<proteinExistence type="predicted"/>
<name>A0A413YVF1_9FIRM</name>
<dbReference type="Proteomes" id="UP000285844">
    <property type="component" value="Unassembled WGS sequence"/>
</dbReference>
<dbReference type="EMBL" id="QSHM01000008">
    <property type="protein sequence ID" value="RHC13019.1"/>
    <property type="molecule type" value="Genomic_DNA"/>
</dbReference>
<keyword evidence="1" id="KW-0472">Membrane</keyword>
<sequence length="39" mass="4475">MPQESGKPCLQTFPLLFSPAYIIIFINYTNEGDLLNEEK</sequence>
<comment type="caution">
    <text evidence="2">The sequence shown here is derived from an EMBL/GenBank/DDBJ whole genome shotgun (WGS) entry which is preliminary data.</text>
</comment>
<protein>
    <submittedName>
        <fullName evidence="2">Uncharacterized protein</fullName>
    </submittedName>
</protein>
<keyword evidence="1" id="KW-1133">Transmembrane helix</keyword>
<reference evidence="2 3" key="1">
    <citation type="submission" date="2018-08" db="EMBL/GenBank/DDBJ databases">
        <title>A genome reference for cultivated species of the human gut microbiota.</title>
        <authorList>
            <person name="Zou Y."/>
            <person name="Xue W."/>
            <person name="Luo G."/>
        </authorList>
    </citation>
    <scope>NUCLEOTIDE SEQUENCE [LARGE SCALE GENOMIC DNA]</scope>
    <source>
        <strain evidence="2 3">AM37-3BH</strain>
    </source>
</reference>
<feature type="transmembrane region" description="Helical" evidence="1">
    <location>
        <begin position="12"/>
        <end position="29"/>
    </location>
</feature>
<evidence type="ECO:0000313" key="2">
    <source>
        <dbReference type="EMBL" id="RHC13019.1"/>
    </source>
</evidence>
<organism evidence="2 3">
    <name type="scientific">Lachnospira eligens</name>
    <dbReference type="NCBI Taxonomy" id="39485"/>
    <lineage>
        <taxon>Bacteria</taxon>
        <taxon>Bacillati</taxon>
        <taxon>Bacillota</taxon>
        <taxon>Clostridia</taxon>
        <taxon>Lachnospirales</taxon>
        <taxon>Lachnospiraceae</taxon>
        <taxon>Lachnospira</taxon>
    </lineage>
</organism>
<accession>A0A413YVF1</accession>
<evidence type="ECO:0000313" key="3">
    <source>
        <dbReference type="Proteomes" id="UP000285844"/>
    </source>
</evidence>
<evidence type="ECO:0000256" key="1">
    <source>
        <dbReference type="SAM" id="Phobius"/>
    </source>
</evidence>
<keyword evidence="1" id="KW-0812">Transmembrane</keyword>
<dbReference type="AlphaFoldDB" id="A0A413YVF1"/>
<gene>
    <name evidence="2" type="ORF">DW858_07995</name>
</gene>